<evidence type="ECO:0000313" key="3">
    <source>
        <dbReference type="Proteomes" id="UP001153269"/>
    </source>
</evidence>
<proteinExistence type="predicted"/>
<dbReference type="EMBL" id="CADEAL010000121">
    <property type="protein sequence ID" value="CAB1414730.1"/>
    <property type="molecule type" value="Genomic_DNA"/>
</dbReference>
<protein>
    <submittedName>
        <fullName evidence="2">Uncharacterized protein</fullName>
    </submittedName>
</protein>
<evidence type="ECO:0000313" key="2">
    <source>
        <dbReference type="EMBL" id="CAB1414730.1"/>
    </source>
</evidence>
<feature type="compositionally biased region" description="Polar residues" evidence="1">
    <location>
        <begin position="67"/>
        <end position="83"/>
    </location>
</feature>
<feature type="compositionally biased region" description="Low complexity" evidence="1">
    <location>
        <begin position="94"/>
        <end position="111"/>
    </location>
</feature>
<keyword evidence="3" id="KW-1185">Reference proteome</keyword>
<organism evidence="2 3">
    <name type="scientific">Pleuronectes platessa</name>
    <name type="common">European plaice</name>
    <dbReference type="NCBI Taxonomy" id="8262"/>
    <lineage>
        <taxon>Eukaryota</taxon>
        <taxon>Metazoa</taxon>
        <taxon>Chordata</taxon>
        <taxon>Craniata</taxon>
        <taxon>Vertebrata</taxon>
        <taxon>Euteleostomi</taxon>
        <taxon>Actinopterygii</taxon>
        <taxon>Neopterygii</taxon>
        <taxon>Teleostei</taxon>
        <taxon>Neoteleostei</taxon>
        <taxon>Acanthomorphata</taxon>
        <taxon>Carangaria</taxon>
        <taxon>Pleuronectiformes</taxon>
        <taxon>Pleuronectoidei</taxon>
        <taxon>Pleuronectidae</taxon>
        <taxon>Pleuronectes</taxon>
    </lineage>
</organism>
<gene>
    <name evidence="2" type="ORF">PLEPLA_LOCUS2441</name>
</gene>
<reference evidence="2" key="1">
    <citation type="submission" date="2020-03" db="EMBL/GenBank/DDBJ databases">
        <authorList>
            <person name="Weist P."/>
        </authorList>
    </citation>
    <scope>NUCLEOTIDE SEQUENCE</scope>
</reference>
<comment type="caution">
    <text evidence="2">The sequence shown here is derived from an EMBL/GenBank/DDBJ whole genome shotgun (WGS) entry which is preliminary data.</text>
</comment>
<feature type="region of interest" description="Disordered" evidence="1">
    <location>
        <begin position="18"/>
        <end position="113"/>
    </location>
</feature>
<feature type="compositionally biased region" description="Basic and acidic residues" evidence="1">
    <location>
        <begin position="18"/>
        <end position="33"/>
    </location>
</feature>
<sequence>MNMDQIEERLAEEIRKRQRRCAESADGKMDIRKFFRPPLPQTNATRATAEPYQNHRIPAAEKELQEPTASEQPQLASGSNTAAQAPPAERSRAGAGSTPIISPIPAAAAGSPKHKAMITVVLLMI</sequence>
<dbReference type="Proteomes" id="UP001153269">
    <property type="component" value="Unassembled WGS sequence"/>
</dbReference>
<dbReference type="AlphaFoldDB" id="A0A9N7TKJ5"/>
<evidence type="ECO:0000256" key="1">
    <source>
        <dbReference type="SAM" id="MobiDB-lite"/>
    </source>
</evidence>
<accession>A0A9N7TKJ5</accession>
<name>A0A9N7TKJ5_PLEPL</name>